<dbReference type="EMBL" id="GG662786">
    <property type="protein sequence ID" value="EAR91331.2"/>
    <property type="molecule type" value="Genomic_DNA"/>
</dbReference>
<evidence type="ECO:0000313" key="2">
    <source>
        <dbReference type="EMBL" id="EAR91331.2"/>
    </source>
</evidence>
<dbReference type="Proteomes" id="UP000009168">
    <property type="component" value="Unassembled WGS sequence"/>
</dbReference>
<dbReference type="OrthoDB" id="10261348at2759"/>
<proteinExistence type="predicted"/>
<keyword evidence="3" id="KW-1185">Reference proteome</keyword>
<keyword evidence="1" id="KW-0472">Membrane</keyword>
<keyword evidence="1" id="KW-1133">Transmembrane helix</keyword>
<reference evidence="3" key="1">
    <citation type="journal article" date="2006" name="PLoS Biol.">
        <title>Macronuclear genome sequence of the ciliate Tetrahymena thermophila, a model eukaryote.</title>
        <authorList>
            <person name="Eisen J.A."/>
            <person name="Coyne R.S."/>
            <person name="Wu M."/>
            <person name="Wu D."/>
            <person name="Thiagarajan M."/>
            <person name="Wortman J.R."/>
            <person name="Badger J.H."/>
            <person name="Ren Q."/>
            <person name="Amedeo P."/>
            <person name="Jones K.M."/>
            <person name="Tallon L.J."/>
            <person name="Delcher A.L."/>
            <person name="Salzberg S.L."/>
            <person name="Silva J.C."/>
            <person name="Haas B.J."/>
            <person name="Majoros W.H."/>
            <person name="Farzad M."/>
            <person name="Carlton J.M."/>
            <person name="Smith R.K. Jr."/>
            <person name="Garg J."/>
            <person name="Pearlman R.E."/>
            <person name="Karrer K.M."/>
            <person name="Sun L."/>
            <person name="Manning G."/>
            <person name="Elde N.C."/>
            <person name="Turkewitz A.P."/>
            <person name="Asai D.J."/>
            <person name="Wilkes D.E."/>
            <person name="Wang Y."/>
            <person name="Cai H."/>
            <person name="Collins K."/>
            <person name="Stewart B.A."/>
            <person name="Lee S.R."/>
            <person name="Wilamowska K."/>
            <person name="Weinberg Z."/>
            <person name="Ruzzo W.L."/>
            <person name="Wloga D."/>
            <person name="Gaertig J."/>
            <person name="Frankel J."/>
            <person name="Tsao C.-C."/>
            <person name="Gorovsky M.A."/>
            <person name="Keeling P.J."/>
            <person name="Waller R.F."/>
            <person name="Patron N.J."/>
            <person name="Cherry J.M."/>
            <person name="Stover N.A."/>
            <person name="Krieger C.J."/>
            <person name="del Toro C."/>
            <person name="Ryder H.F."/>
            <person name="Williamson S.C."/>
            <person name="Barbeau R.A."/>
            <person name="Hamilton E.P."/>
            <person name="Orias E."/>
        </authorList>
    </citation>
    <scope>NUCLEOTIDE SEQUENCE [LARGE SCALE GENOMIC DNA]</scope>
    <source>
        <strain evidence="3">SB210</strain>
    </source>
</reference>
<dbReference type="eggNOG" id="ENOG502SWCP">
    <property type="taxonomic scope" value="Eukaryota"/>
</dbReference>
<dbReference type="InterPro" id="IPR013169">
    <property type="entry name" value="mRNA_splic_Cwf18-like"/>
</dbReference>
<dbReference type="KEGG" id="tet:TTHERM_00735270"/>
<dbReference type="HOGENOM" id="CLU_1328718_0_0_1"/>
<name>Q231W9_TETTS</name>
<keyword evidence="1" id="KW-0812">Transmembrane</keyword>
<dbReference type="Pfam" id="PF08315">
    <property type="entry name" value="cwf18"/>
    <property type="match status" value="1"/>
</dbReference>
<dbReference type="PANTHER" id="PTHR31551">
    <property type="entry name" value="PRE-MRNA-SPLICING FACTOR CWF18"/>
    <property type="match status" value="1"/>
</dbReference>
<evidence type="ECO:0000313" key="3">
    <source>
        <dbReference type="Proteomes" id="UP000009168"/>
    </source>
</evidence>
<dbReference type="GO" id="GO:0071014">
    <property type="term" value="C:post-mRNA release spliceosomal complex"/>
    <property type="evidence" value="ECO:0007669"/>
    <property type="project" value="TreeGrafter"/>
</dbReference>
<gene>
    <name evidence="2" type="ORF">TTHERM_00735270</name>
</gene>
<dbReference type="AlphaFoldDB" id="Q231W9"/>
<protein>
    <submittedName>
        <fullName evidence="2">Cwf18 pre-mRNA splicing factor</fullName>
    </submittedName>
</protein>
<sequence>MNELTQINALINISANIYLLIVLIYIQYKQLFIIEDNISLQNINKQLDLSTHRILQLEQMFSVPNAFPNNLSSSREDPTPDPQAPLQFVNYYPVSANLQQQERKESQIKEIEQAVESKIKFIIKSFLDQEQQPLNIIPKKGNLDLKKFLNKRLEKLNKRTEKAINKLLRQKFNEANGIKEEESADVKADAQADKKQQEVKFNPMYNRDVTYDSEMYDEDEIAENEFIKADGNKLIEGFATQEKIYQKLDDSDSD</sequence>
<dbReference type="GO" id="GO:0005684">
    <property type="term" value="C:U2-type spliceosomal complex"/>
    <property type="evidence" value="ECO:0007669"/>
    <property type="project" value="TreeGrafter"/>
</dbReference>
<feature type="transmembrane region" description="Helical" evidence="1">
    <location>
        <begin position="6"/>
        <end position="26"/>
    </location>
</feature>
<accession>Q231W9</accession>
<dbReference type="InParanoid" id="Q231W9"/>
<dbReference type="RefSeq" id="XP_001011576.2">
    <property type="nucleotide sequence ID" value="XM_001011576.2"/>
</dbReference>
<evidence type="ECO:0000256" key="1">
    <source>
        <dbReference type="SAM" id="Phobius"/>
    </source>
</evidence>
<dbReference type="GeneID" id="7823290"/>
<organism evidence="2 3">
    <name type="scientific">Tetrahymena thermophila (strain SB210)</name>
    <dbReference type="NCBI Taxonomy" id="312017"/>
    <lineage>
        <taxon>Eukaryota</taxon>
        <taxon>Sar</taxon>
        <taxon>Alveolata</taxon>
        <taxon>Ciliophora</taxon>
        <taxon>Intramacronucleata</taxon>
        <taxon>Oligohymenophorea</taxon>
        <taxon>Hymenostomatida</taxon>
        <taxon>Tetrahymenina</taxon>
        <taxon>Tetrahymenidae</taxon>
        <taxon>Tetrahymena</taxon>
    </lineage>
</organism>
<dbReference type="PANTHER" id="PTHR31551:SF1">
    <property type="entry name" value="COILED-COIL DOMAIN-CONTAINING PROTEIN 12"/>
    <property type="match status" value="1"/>
</dbReference>